<proteinExistence type="predicted"/>
<dbReference type="InterPro" id="IPR002816">
    <property type="entry name" value="TraB/PrgY/GumN_fam"/>
</dbReference>
<reference evidence="1" key="2">
    <citation type="submission" date="2020-02" db="EMBL/GenBank/DDBJ databases">
        <authorList>
            <consortium name="NCBI Pathogen Detection Project"/>
        </authorList>
    </citation>
    <scope>NUCLEOTIDE SEQUENCE</scope>
    <source>
        <strain evidence="1">MA.RM_350</strain>
    </source>
</reference>
<accession>A0A744G0T9</accession>
<dbReference type="AlphaFoldDB" id="A0A744G0T9"/>
<protein>
    <submittedName>
        <fullName evidence="1">Conjugal transfer protein TraB</fullName>
    </submittedName>
</protein>
<sequence length="320" mass="36078">MELLNQLKRLWRALRGTPNSWPAIDLSLPGGRHLHLVGSIHMGTRDMAPLPAKLVKKLRQADALVVEADISGNETPFSNLPKCPPLVERLSAGQLSALEKRVSELGMPLIHFDNQPLWQIAMVLQATQAQRLGLRPDYGIDYQLLQAAREMSLPVQELEGAKHQLELLCDLPDGGMALLDDTLTHWHTNARLLQVMIGWWLEQPPTSVGASLPRTFSQPLYDVLMVKRNEAWRDALLALPPGRYVVAVGALHLYGEGNLPQILKQKNGQYRYWPVKEEFHRYYYPDAFASDLQIVAQSCRNCQDLMHKIILFFSPLSGVC</sequence>
<evidence type="ECO:0000313" key="1">
    <source>
        <dbReference type="EMBL" id="HAF2554889.1"/>
    </source>
</evidence>
<organism evidence="1">
    <name type="scientific">Salmonella enterica</name>
    <name type="common">Salmonella choleraesuis</name>
    <dbReference type="NCBI Taxonomy" id="28901"/>
    <lineage>
        <taxon>Bacteria</taxon>
        <taxon>Pseudomonadati</taxon>
        <taxon>Pseudomonadota</taxon>
        <taxon>Gammaproteobacteria</taxon>
        <taxon>Enterobacterales</taxon>
        <taxon>Enterobacteriaceae</taxon>
        <taxon>Salmonella</taxon>
    </lineage>
</organism>
<dbReference type="PANTHER" id="PTHR40590">
    <property type="entry name" value="CYTOPLASMIC PROTEIN-RELATED"/>
    <property type="match status" value="1"/>
</dbReference>
<name>A0A744G0T9_SALER</name>
<dbReference type="PANTHER" id="PTHR40590:SF1">
    <property type="entry name" value="CYTOPLASMIC PROTEIN"/>
    <property type="match status" value="1"/>
</dbReference>
<comment type="caution">
    <text evidence="1">The sequence shown here is derived from an EMBL/GenBank/DDBJ whole genome shotgun (WGS) entry which is preliminary data.</text>
</comment>
<dbReference type="EMBL" id="DAAUPD010000004">
    <property type="protein sequence ID" value="HAF2554889.1"/>
    <property type="molecule type" value="Genomic_DNA"/>
</dbReference>
<reference evidence="1" key="1">
    <citation type="journal article" date="2018" name="Genome Biol.">
        <title>SKESA: strategic k-mer extension for scrupulous assemblies.</title>
        <authorList>
            <person name="Souvorov A."/>
            <person name="Agarwala R."/>
            <person name="Lipman D.J."/>
        </authorList>
    </citation>
    <scope>NUCLEOTIDE SEQUENCE</scope>
    <source>
        <strain evidence="1">MA.RM_350</strain>
    </source>
</reference>
<gene>
    <name evidence="1" type="ORF">G8M85_001596</name>
</gene>
<dbReference type="InterPro" id="IPR047111">
    <property type="entry name" value="YbaP-like"/>
</dbReference>
<dbReference type="CDD" id="cd14789">
    <property type="entry name" value="Tiki"/>
    <property type="match status" value="1"/>
</dbReference>
<dbReference type="Pfam" id="PF01963">
    <property type="entry name" value="TraB_PrgY_gumN"/>
    <property type="match status" value="1"/>
</dbReference>